<name>A0ABT7B1C0_9CYAN</name>
<dbReference type="EMBL" id="JAQOSO010000002">
    <property type="protein sequence ID" value="MDJ1172627.1"/>
    <property type="molecule type" value="Genomic_DNA"/>
</dbReference>
<sequence length="320" mass="36430">MGKLFKKRSQTVLNQLAIENFPKIGSTNPPNSPMIFARHETFHPRFGWLKKGFDCAQEDDKVFLAEDATIRLGVGKNMVRSIRYWCGAFKILANDQPTGFGEQLLAEKGWDTYLEDPASLWLLHWQFLKAPCSGTAWEAIFNGFRMVEFSPENLFNYLVDYRDRQSSKIADSSLRKDVSCLLRMYVEQPSRSFQGEDSLDCPFAELGLIHRVGESKYYTFRIGYKPSLPEAIIVYACLDYAAQKESSARTIALANLLYDVGSPGLVFKLTESVICRAIEQVSRQFKKIQITDVAGKLQLAFDDEPQSLAFSILQTYYDAR</sequence>
<organism evidence="2 3">
    <name type="scientific">Roseofilum capinflatum BLCC-M114</name>
    <dbReference type="NCBI Taxonomy" id="3022440"/>
    <lineage>
        <taxon>Bacteria</taxon>
        <taxon>Bacillati</taxon>
        <taxon>Cyanobacteriota</taxon>
        <taxon>Cyanophyceae</taxon>
        <taxon>Desertifilales</taxon>
        <taxon>Desertifilaceae</taxon>
        <taxon>Roseofilum</taxon>
        <taxon>Roseofilum capinflatum</taxon>
    </lineage>
</organism>
<dbReference type="InterPro" id="IPR025248">
    <property type="entry name" value="DUF4007"/>
</dbReference>
<reference evidence="2 3" key="1">
    <citation type="submission" date="2023-01" db="EMBL/GenBank/DDBJ databases">
        <title>Novel diversity within Roseofilum (Cyanobacteria; Desertifilaceae) from marine benthic mats with descriptions of four novel species.</title>
        <authorList>
            <person name="Wang Y."/>
            <person name="Berthold D.E."/>
            <person name="Hu J."/>
            <person name="Lefler F.W."/>
            <person name="Laughinghouse H.D. IV."/>
        </authorList>
    </citation>
    <scope>NUCLEOTIDE SEQUENCE [LARGE SCALE GENOMIC DNA]</scope>
    <source>
        <strain evidence="2 3">BLCC-M114</strain>
    </source>
</reference>
<evidence type="ECO:0000313" key="3">
    <source>
        <dbReference type="Proteomes" id="UP001235849"/>
    </source>
</evidence>
<dbReference type="Proteomes" id="UP001235849">
    <property type="component" value="Unassembled WGS sequence"/>
</dbReference>
<proteinExistence type="predicted"/>
<evidence type="ECO:0000313" key="2">
    <source>
        <dbReference type="EMBL" id="MDJ1172627.1"/>
    </source>
</evidence>
<evidence type="ECO:0000259" key="1">
    <source>
        <dbReference type="Pfam" id="PF13182"/>
    </source>
</evidence>
<comment type="caution">
    <text evidence="2">The sequence shown here is derived from an EMBL/GenBank/DDBJ whole genome shotgun (WGS) entry which is preliminary data.</text>
</comment>
<protein>
    <submittedName>
        <fullName evidence="2">DUF4007 family protein</fullName>
    </submittedName>
</protein>
<gene>
    <name evidence="2" type="ORF">PMG25_00800</name>
</gene>
<accession>A0ABT7B1C0</accession>
<dbReference type="Pfam" id="PF13182">
    <property type="entry name" value="DUF4007"/>
    <property type="match status" value="1"/>
</dbReference>
<feature type="domain" description="DUF4007" evidence="1">
    <location>
        <begin position="36"/>
        <end position="317"/>
    </location>
</feature>
<keyword evidence="3" id="KW-1185">Reference proteome</keyword>